<reference evidence="4 5" key="1">
    <citation type="submission" date="2024-10" db="EMBL/GenBank/DDBJ databases">
        <title>Updated reference genomes for cyclostephanoid diatoms.</title>
        <authorList>
            <person name="Roberts W.R."/>
            <person name="Alverson A.J."/>
        </authorList>
    </citation>
    <scope>NUCLEOTIDE SEQUENCE [LARGE SCALE GENOMIC DNA]</scope>
    <source>
        <strain evidence="4 5">AJA276-08</strain>
    </source>
</reference>
<evidence type="ECO:0000256" key="2">
    <source>
        <dbReference type="SAM" id="Phobius"/>
    </source>
</evidence>
<comment type="caution">
    <text evidence="4">The sequence shown here is derived from an EMBL/GenBank/DDBJ whole genome shotgun (WGS) entry which is preliminary data.</text>
</comment>
<gene>
    <name evidence="4" type="ORF">ACHAW5_002439</name>
</gene>
<organism evidence="4 5">
    <name type="scientific">Stephanodiscus triporus</name>
    <dbReference type="NCBI Taxonomy" id="2934178"/>
    <lineage>
        <taxon>Eukaryota</taxon>
        <taxon>Sar</taxon>
        <taxon>Stramenopiles</taxon>
        <taxon>Ochrophyta</taxon>
        <taxon>Bacillariophyta</taxon>
        <taxon>Coscinodiscophyceae</taxon>
        <taxon>Thalassiosirophycidae</taxon>
        <taxon>Stephanodiscales</taxon>
        <taxon>Stephanodiscaceae</taxon>
        <taxon>Stephanodiscus</taxon>
    </lineage>
</organism>
<feature type="chain" id="PRO_5044793845" evidence="3">
    <location>
        <begin position="19"/>
        <end position="372"/>
    </location>
</feature>
<evidence type="ECO:0000256" key="1">
    <source>
        <dbReference type="SAM" id="MobiDB-lite"/>
    </source>
</evidence>
<feature type="signal peptide" evidence="3">
    <location>
        <begin position="1"/>
        <end position="18"/>
    </location>
</feature>
<protein>
    <submittedName>
        <fullName evidence="4">Uncharacterized protein</fullName>
    </submittedName>
</protein>
<keyword evidence="2" id="KW-0812">Transmembrane</keyword>
<dbReference type="Proteomes" id="UP001530315">
    <property type="component" value="Unassembled WGS sequence"/>
</dbReference>
<evidence type="ECO:0000313" key="5">
    <source>
        <dbReference type="Proteomes" id="UP001530315"/>
    </source>
</evidence>
<evidence type="ECO:0000313" key="4">
    <source>
        <dbReference type="EMBL" id="KAL3789180.1"/>
    </source>
</evidence>
<dbReference type="AlphaFoldDB" id="A0ABD3PSJ9"/>
<sequence length="372" mass="41162">MRRLQHCFALALLRSALTFQPVFRRTLTSRRWRGVSPSSFVTSLRASSADELKAELSDYLKKREEVNADDSAKSEVGKVIGGTRGNIVLEYISGAPNKQRIQEDAPEIFDYDELIKYGFAHLVTPIMENGGRRAMYQLMDLPEPATPKRVTRKNSSPKLVIDRTGETDEARYSGLKMSQALDDDAMGKALEEAARKVREGKSLRKRLVEEDYVMPYADNTNKGPRQTPLWTPEKLDDAGRKAGEAQAWARKARMGALKKDPFEVLAVEGQLRLYSIFAAVIVSCSFGNSTPKALDMIGLASNDLTLFKIIALTLIVAGLGSAVVNSTALAPPRRRSSFVWGVKGLFGGPLAVIQLRELDVLKTNEESEGQVR</sequence>
<keyword evidence="3" id="KW-0732">Signal</keyword>
<feature type="region of interest" description="Disordered" evidence="1">
    <location>
        <begin position="217"/>
        <end position="236"/>
    </location>
</feature>
<keyword evidence="2" id="KW-1133">Transmembrane helix</keyword>
<dbReference type="EMBL" id="JALLAZ020000696">
    <property type="protein sequence ID" value="KAL3789180.1"/>
    <property type="molecule type" value="Genomic_DNA"/>
</dbReference>
<name>A0ABD3PSJ9_9STRA</name>
<keyword evidence="2" id="KW-0472">Membrane</keyword>
<evidence type="ECO:0000256" key="3">
    <source>
        <dbReference type="SAM" id="SignalP"/>
    </source>
</evidence>
<keyword evidence="5" id="KW-1185">Reference proteome</keyword>
<accession>A0ABD3PSJ9</accession>
<feature type="transmembrane region" description="Helical" evidence="2">
    <location>
        <begin position="309"/>
        <end position="330"/>
    </location>
</feature>
<proteinExistence type="predicted"/>